<keyword evidence="8" id="KW-1185">Reference proteome</keyword>
<evidence type="ECO:0000313" key="8">
    <source>
        <dbReference type="Proteomes" id="UP000792457"/>
    </source>
</evidence>
<comment type="similarity">
    <text evidence="1 5">Belongs to the type-B carboxylesterase/lipase family.</text>
</comment>
<dbReference type="GO" id="GO:0052689">
    <property type="term" value="F:carboxylic ester hydrolase activity"/>
    <property type="evidence" value="ECO:0007669"/>
    <property type="project" value="UniProtKB-KW"/>
</dbReference>
<proteinExistence type="inferred from homology"/>
<evidence type="ECO:0000256" key="3">
    <source>
        <dbReference type="ARBA" id="ARBA00022801"/>
    </source>
</evidence>
<reference evidence="7" key="1">
    <citation type="submission" date="2013-04" db="EMBL/GenBank/DDBJ databases">
        <authorList>
            <person name="Qu J."/>
            <person name="Murali S.C."/>
            <person name="Bandaranaike D."/>
            <person name="Bellair M."/>
            <person name="Blankenburg K."/>
            <person name="Chao H."/>
            <person name="Dinh H."/>
            <person name="Doddapaneni H."/>
            <person name="Downs B."/>
            <person name="Dugan-Rocha S."/>
            <person name="Elkadiri S."/>
            <person name="Gnanaolivu R.D."/>
            <person name="Hernandez B."/>
            <person name="Javaid M."/>
            <person name="Jayaseelan J.C."/>
            <person name="Lee S."/>
            <person name="Li M."/>
            <person name="Ming W."/>
            <person name="Munidasa M."/>
            <person name="Muniz J."/>
            <person name="Nguyen L."/>
            <person name="Ongeri F."/>
            <person name="Osuji N."/>
            <person name="Pu L.-L."/>
            <person name="Puazo M."/>
            <person name="Qu C."/>
            <person name="Quiroz J."/>
            <person name="Raj R."/>
            <person name="Weissenberger G."/>
            <person name="Xin Y."/>
            <person name="Zou X."/>
            <person name="Han Y."/>
            <person name="Richards S."/>
            <person name="Worley K."/>
            <person name="Muzny D."/>
            <person name="Gibbs R."/>
        </authorList>
    </citation>
    <scope>NUCLEOTIDE SEQUENCE</scope>
    <source>
        <strain evidence="7">Sampled in the wild</strain>
    </source>
</reference>
<protein>
    <recommendedName>
        <fullName evidence="5">Carboxylic ester hydrolase</fullName>
        <ecNumber evidence="5">3.1.1.-</ecNumber>
    </recommendedName>
</protein>
<dbReference type="AlphaFoldDB" id="A0A8K0JZ58"/>
<dbReference type="PANTHER" id="PTHR43903">
    <property type="entry name" value="NEUROLIGIN"/>
    <property type="match status" value="1"/>
</dbReference>
<keyword evidence="3 5" id="KW-0378">Hydrolase</keyword>
<dbReference type="InterPro" id="IPR019826">
    <property type="entry name" value="Carboxylesterase_B_AS"/>
</dbReference>
<dbReference type="InterPro" id="IPR002018">
    <property type="entry name" value="CarbesteraseB"/>
</dbReference>
<comment type="caution">
    <text evidence="7">The sequence shown here is derived from an EMBL/GenBank/DDBJ whole genome shotgun (WGS) entry which is preliminary data.</text>
</comment>
<evidence type="ECO:0000256" key="2">
    <source>
        <dbReference type="ARBA" id="ARBA00022487"/>
    </source>
</evidence>
<dbReference type="SUPFAM" id="SSF53474">
    <property type="entry name" value="alpha/beta-Hydrolases"/>
    <property type="match status" value="1"/>
</dbReference>
<dbReference type="PROSITE" id="PS00122">
    <property type="entry name" value="CARBOXYLESTERASE_B_1"/>
    <property type="match status" value="1"/>
</dbReference>
<dbReference type="InterPro" id="IPR029058">
    <property type="entry name" value="AB_hydrolase_fold"/>
</dbReference>
<organism evidence="7 8">
    <name type="scientific">Ladona fulva</name>
    <name type="common">Scarce chaser dragonfly</name>
    <name type="synonym">Libellula fulva</name>
    <dbReference type="NCBI Taxonomy" id="123851"/>
    <lineage>
        <taxon>Eukaryota</taxon>
        <taxon>Metazoa</taxon>
        <taxon>Ecdysozoa</taxon>
        <taxon>Arthropoda</taxon>
        <taxon>Hexapoda</taxon>
        <taxon>Insecta</taxon>
        <taxon>Pterygota</taxon>
        <taxon>Palaeoptera</taxon>
        <taxon>Odonata</taxon>
        <taxon>Epiprocta</taxon>
        <taxon>Anisoptera</taxon>
        <taxon>Libelluloidea</taxon>
        <taxon>Libellulidae</taxon>
        <taxon>Ladona</taxon>
    </lineage>
</organism>
<name>A0A8K0JZ58_LADFU</name>
<sequence>MGLLDQYVALRWVQENVAAFGGDADRVTLIGHSAGAASAFFHLLSPRTKGLFQRAVLMSGSGFAPWALSRTTFSPTSDAAPGLHKPSPAIAAVAASYAVAKSLGCASPTLPPALQSEASSLETNYVPDFPATTATRDMLTCLRTKTTEELLRAFQTHYKTRNGSAALLPVADSFLPESEQYFPIDPLHCMLEREAVEPTASEWVLGKVAACLDGFKKIEIPVMTGVTSHDGVVNLSLIFFPVFGESCRALLDEDVPTRRMD</sequence>
<dbReference type="Gene3D" id="3.40.50.1820">
    <property type="entry name" value="alpha/beta hydrolase"/>
    <property type="match status" value="1"/>
</dbReference>
<reference evidence="7" key="2">
    <citation type="submission" date="2017-10" db="EMBL/GenBank/DDBJ databases">
        <title>Ladona fulva Genome sequencing and assembly.</title>
        <authorList>
            <person name="Murali S."/>
            <person name="Richards S."/>
            <person name="Bandaranaike D."/>
            <person name="Bellair M."/>
            <person name="Blankenburg K."/>
            <person name="Chao H."/>
            <person name="Dinh H."/>
            <person name="Doddapaneni H."/>
            <person name="Dugan-Rocha S."/>
            <person name="Elkadiri S."/>
            <person name="Gnanaolivu R."/>
            <person name="Hernandez B."/>
            <person name="Skinner E."/>
            <person name="Javaid M."/>
            <person name="Lee S."/>
            <person name="Li M."/>
            <person name="Ming W."/>
            <person name="Munidasa M."/>
            <person name="Muniz J."/>
            <person name="Nguyen L."/>
            <person name="Hughes D."/>
            <person name="Osuji N."/>
            <person name="Pu L.-L."/>
            <person name="Puazo M."/>
            <person name="Qu C."/>
            <person name="Quiroz J."/>
            <person name="Raj R."/>
            <person name="Weissenberger G."/>
            <person name="Xin Y."/>
            <person name="Zou X."/>
            <person name="Han Y."/>
            <person name="Worley K."/>
            <person name="Muzny D."/>
            <person name="Gibbs R."/>
        </authorList>
    </citation>
    <scope>NUCLEOTIDE SEQUENCE</scope>
    <source>
        <strain evidence="7">Sampled in the wild</strain>
    </source>
</reference>
<evidence type="ECO:0000259" key="6">
    <source>
        <dbReference type="Pfam" id="PF00135"/>
    </source>
</evidence>
<dbReference type="InterPro" id="IPR051093">
    <property type="entry name" value="Neuroligin/BSAL"/>
</dbReference>
<dbReference type="OrthoDB" id="19501at2759"/>
<evidence type="ECO:0000313" key="7">
    <source>
        <dbReference type="EMBL" id="KAG8224637.1"/>
    </source>
</evidence>
<evidence type="ECO:0000256" key="4">
    <source>
        <dbReference type="ARBA" id="ARBA00023180"/>
    </source>
</evidence>
<dbReference type="EC" id="3.1.1.-" evidence="5"/>
<keyword evidence="2" id="KW-0719">Serine esterase</keyword>
<evidence type="ECO:0000256" key="5">
    <source>
        <dbReference type="RuleBase" id="RU361235"/>
    </source>
</evidence>
<dbReference type="Proteomes" id="UP000792457">
    <property type="component" value="Unassembled WGS sequence"/>
</dbReference>
<dbReference type="Pfam" id="PF00135">
    <property type="entry name" value="COesterase"/>
    <property type="match status" value="1"/>
</dbReference>
<feature type="domain" description="Carboxylesterase type B" evidence="6">
    <location>
        <begin position="1"/>
        <end position="236"/>
    </location>
</feature>
<gene>
    <name evidence="7" type="ORF">J437_LFUL003071</name>
</gene>
<accession>A0A8K0JZ58</accession>
<keyword evidence="4" id="KW-0325">Glycoprotein</keyword>
<dbReference type="EMBL" id="KZ308204">
    <property type="protein sequence ID" value="KAG8224637.1"/>
    <property type="molecule type" value="Genomic_DNA"/>
</dbReference>
<evidence type="ECO:0000256" key="1">
    <source>
        <dbReference type="ARBA" id="ARBA00005964"/>
    </source>
</evidence>